<gene>
    <name evidence="1" type="ORF">QFC20_000331</name>
</gene>
<organism evidence="1 2">
    <name type="scientific">Naganishia adeliensis</name>
    <dbReference type="NCBI Taxonomy" id="92952"/>
    <lineage>
        <taxon>Eukaryota</taxon>
        <taxon>Fungi</taxon>
        <taxon>Dikarya</taxon>
        <taxon>Basidiomycota</taxon>
        <taxon>Agaricomycotina</taxon>
        <taxon>Tremellomycetes</taxon>
        <taxon>Filobasidiales</taxon>
        <taxon>Filobasidiaceae</taxon>
        <taxon>Naganishia</taxon>
    </lineage>
</organism>
<keyword evidence="2" id="KW-1185">Reference proteome</keyword>
<comment type="caution">
    <text evidence="1">The sequence shown here is derived from an EMBL/GenBank/DDBJ whole genome shotgun (WGS) entry which is preliminary data.</text>
</comment>
<evidence type="ECO:0000313" key="2">
    <source>
        <dbReference type="Proteomes" id="UP001230649"/>
    </source>
</evidence>
<name>A0ACC2WZJ7_9TREE</name>
<evidence type="ECO:0000313" key="1">
    <source>
        <dbReference type="EMBL" id="KAJ9117188.1"/>
    </source>
</evidence>
<dbReference type="EMBL" id="JASBWS010000002">
    <property type="protein sequence ID" value="KAJ9117188.1"/>
    <property type="molecule type" value="Genomic_DNA"/>
</dbReference>
<reference evidence="1" key="1">
    <citation type="submission" date="2023-04" db="EMBL/GenBank/DDBJ databases">
        <title>Draft Genome sequencing of Naganishia species isolated from polar environments using Oxford Nanopore Technology.</title>
        <authorList>
            <person name="Leo P."/>
            <person name="Venkateswaran K."/>
        </authorList>
    </citation>
    <scope>NUCLEOTIDE SEQUENCE</scope>
    <source>
        <strain evidence="1">MNA-CCFEE 5262</strain>
    </source>
</reference>
<accession>A0ACC2WZJ7</accession>
<protein>
    <submittedName>
        <fullName evidence="1">Uncharacterized protein</fullName>
    </submittedName>
</protein>
<dbReference type="Proteomes" id="UP001230649">
    <property type="component" value="Unassembled WGS sequence"/>
</dbReference>
<sequence length="268" mass="29324">MLGIFTNATIQQYLAFTDLQPGLLTSIPYSSLSQVTLHKALKGLSARSGYNTWTRIKDYLQTIHTSEGRRSNILDVGTGTGVWAYELGDEEPYTDVIGVDLDLSLVGVSVESDQRNNNIDFAQLNLTDPLPYAAESFDVVHIRNLSSSIANYQLLIERCARILRTGGLLVATELELFYHPSSATYSPATCLRIWQTALRRKVVSITVTVAGEAGQLTYHAFPVDPEVAVKLRYIISSSGVFEQDLIVEEIGIPAGGSDASPVEIALKK</sequence>
<proteinExistence type="predicted"/>